<gene>
    <name evidence="1" type="ORF">HannXRQ_Chr04g0105051</name>
</gene>
<sequence>MCVREWKRKEKGSMGRLKKDRNCVIWKQGFNVDAEQARHVKAWKSMIQSRR</sequence>
<dbReference type="AlphaFoldDB" id="A0A251UXY4"/>
<name>A0A251UXY4_HELAN</name>
<dbReference type="EMBL" id="CM007893">
    <property type="protein sequence ID" value="OTG27893.1"/>
    <property type="molecule type" value="Genomic_DNA"/>
</dbReference>
<reference evidence="2" key="1">
    <citation type="journal article" date="2017" name="Nature">
        <title>The sunflower genome provides insights into oil metabolism, flowering and Asterid evolution.</title>
        <authorList>
            <person name="Badouin H."/>
            <person name="Gouzy J."/>
            <person name="Grassa C.J."/>
            <person name="Murat F."/>
            <person name="Staton S.E."/>
            <person name="Cottret L."/>
            <person name="Lelandais-Briere C."/>
            <person name="Owens G.L."/>
            <person name="Carrere S."/>
            <person name="Mayjonade B."/>
            <person name="Legrand L."/>
            <person name="Gill N."/>
            <person name="Kane N.C."/>
            <person name="Bowers J.E."/>
            <person name="Hubner S."/>
            <person name="Bellec A."/>
            <person name="Berard A."/>
            <person name="Berges H."/>
            <person name="Blanchet N."/>
            <person name="Boniface M.C."/>
            <person name="Brunel D."/>
            <person name="Catrice O."/>
            <person name="Chaidir N."/>
            <person name="Claudel C."/>
            <person name="Donnadieu C."/>
            <person name="Faraut T."/>
            <person name="Fievet G."/>
            <person name="Helmstetter N."/>
            <person name="King M."/>
            <person name="Knapp S.J."/>
            <person name="Lai Z."/>
            <person name="Le Paslier M.C."/>
            <person name="Lippi Y."/>
            <person name="Lorenzon L."/>
            <person name="Mandel J.R."/>
            <person name="Marage G."/>
            <person name="Marchand G."/>
            <person name="Marquand E."/>
            <person name="Bret-Mestries E."/>
            <person name="Morien E."/>
            <person name="Nambeesan S."/>
            <person name="Nguyen T."/>
            <person name="Pegot-Espagnet P."/>
            <person name="Pouilly N."/>
            <person name="Raftis F."/>
            <person name="Sallet E."/>
            <person name="Schiex T."/>
            <person name="Thomas J."/>
            <person name="Vandecasteele C."/>
            <person name="Vares D."/>
            <person name="Vear F."/>
            <person name="Vautrin S."/>
            <person name="Crespi M."/>
            <person name="Mangin B."/>
            <person name="Burke J.M."/>
            <person name="Salse J."/>
            <person name="Munos S."/>
            <person name="Vincourt P."/>
            <person name="Rieseberg L.H."/>
            <person name="Langlade N.B."/>
        </authorList>
    </citation>
    <scope>NUCLEOTIDE SEQUENCE [LARGE SCALE GENOMIC DNA]</scope>
    <source>
        <strain evidence="2">cv. SF193</strain>
    </source>
</reference>
<proteinExistence type="predicted"/>
<protein>
    <submittedName>
        <fullName evidence="1">Uncharacterized protein</fullName>
    </submittedName>
</protein>
<evidence type="ECO:0000313" key="1">
    <source>
        <dbReference type="EMBL" id="OTG27893.1"/>
    </source>
</evidence>
<keyword evidence="2" id="KW-1185">Reference proteome</keyword>
<accession>A0A251UXY4</accession>
<organism evidence="1 2">
    <name type="scientific">Helianthus annuus</name>
    <name type="common">Common sunflower</name>
    <dbReference type="NCBI Taxonomy" id="4232"/>
    <lineage>
        <taxon>Eukaryota</taxon>
        <taxon>Viridiplantae</taxon>
        <taxon>Streptophyta</taxon>
        <taxon>Embryophyta</taxon>
        <taxon>Tracheophyta</taxon>
        <taxon>Spermatophyta</taxon>
        <taxon>Magnoliopsida</taxon>
        <taxon>eudicotyledons</taxon>
        <taxon>Gunneridae</taxon>
        <taxon>Pentapetalae</taxon>
        <taxon>asterids</taxon>
        <taxon>campanulids</taxon>
        <taxon>Asterales</taxon>
        <taxon>Asteraceae</taxon>
        <taxon>Asteroideae</taxon>
        <taxon>Heliantheae alliance</taxon>
        <taxon>Heliantheae</taxon>
        <taxon>Helianthus</taxon>
    </lineage>
</organism>
<dbReference type="Proteomes" id="UP000215914">
    <property type="component" value="Chromosome 4"/>
</dbReference>
<dbReference type="InParanoid" id="A0A251UXY4"/>
<evidence type="ECO:0000313" key="2">
    <source>
        <dbReference type="Proteomes" id="UP000215914"/>
    </source>
</evidence>